<comment type="caution">
    <text evidence="1">The sequence shown here is derived from an EMBL/GenBank/DDBJ whole genome shotgun (WGS) entry which is preliminary data.</text>
</comment>
<sequence>MSSGRYMAYSPSPSAPPSPHIGGLRSSATALVEHEKYAFLLSSTLSNHLSIDLYLSELLAERNKLNPFMPVLPQCCRLLNQEKRKTEKGHLDHFMEAGDRILDRRHLGLFFKRYQVESHGVDKCALEMSGLSQLSSAQNWLGSQGSSSGLIVKRTMRVDIPVDQFPNYNFVGRLLGPRGNSLKRVEASTECRVLIRGRGSIKDPVKEEMMRGKPGYEHLNEPLHILVEAELPVEIVDARLMQAREILGDLLKPVQDEAHDFYKKQQLRELALINGTLRDEGSQMSGSVSPFHNSLGMKRAKTGG</sequence>
<dbReference type="EMBL" id="CM046393">
    <property type="protein sequence ID" value="KAI8553081.1"/>
    <property type="molecule type" value="Genomic_DNA"/>
</dbReference>
<protein>
    <submittedName>
        <fullName evidence="1">Uncharacterized protein</fullName>
    </submittedName>
</protein>
<evidence type="ECO:0000313" key="1">
    <source>
        <dbReference type="EMBL" id="KAI8553081.1"/>
    </source>
</evidence>
<name>A0ACC0NJA3_RHOML</name>
<dbReference type="Proteomes" id="UP001062846">
    <property type="component" value="Chromosome 6"/>
</dbReference>
<reference evidence="1" key="1">
    <citation type="submission" date="2022-02" db="EMBL/GenBank/DDBJ databases">
        <title>Plant Genome Project.</title>
        <authorList>
            <person name="Zhang R.-G."/>
        </authorList>
    </citation>
    <scope>NUCLEOTIDE SEQUENCE</scope>
    <source>
        <strain evidence="1">AT1</strain>
    </source>
</reference>
<keyword evidence="2" id="KW-1185">Reference proteome</keyword>
<accession>A0ACC0NJA3</accession>
<organism evidence="1 2">
    <name type="scientific">Rhododendron molle</name>
    <name type="common">Chinese azalea</name>
    <name type="synonym">Azalea mollis</name>
    <dbReference type="NCBI Taxonomy" id="49168"/>
    <lineage>
        <taxon>Eukaryota</taxon>
        <taxon>Viridiplantae</taxon>
        <taxon>Streptophyta</taxon>
        <taxon>Embryophyta</taxon>
        <taxon>Tracheophyta</taxon>
        <taxon>Spermatophyta</taxon>
        <taxon>Magnoliopsida</taxon>
        <taxon>eudicotyledons</taxon>
        <taxon>Gunneridae</taxon>
        <taxon>Pentapetalae</taxon>
        <taxon>asterids</taxon>
        <taxon>Ericales</taxon>
        <taxon>Ericaceae</taxon>
        <taxon>Ericoideae</taxon>
        <taxon>Rhodoreae</taxon>
        <taxon>Rhododendron</taxon>
    </lineage>
</organism>
<evidence type="ECO:0000313" key="2">
    <source>
        <dbReference type="Proteomes" id="UP001062846"/>
    </source>
</evidence>
<proteinExistence type="predicted"/>
<gene>
    <name evidence="1" type="ORF">RHMOL_Rhmol06G0317500</name>
</gene>